<organism evidence="4 5">
    <name type="scientific">Volvox reticuliferus</name>
    <dbReference type="NCBI Taxonomy" id="1737510"/>
    <lineage>
        <taxon>Eukaryota</taxon>
        <taxon>Viridiplantae</taxon>
        <taxon>Chlorophyta</taxon>
        <taxon>core chlorophytes</taxon>
        <taxon>Chlorophyceae</taxon>
        <taxon>CS clade</taxon>
        <taxon>Chlamydomonadales</taxon>
        <taxon>Volvocaceae</taxon>
        <taxon>Volvox</taxon>
    </lineage>
</organism>
<feature type="chain" id="PRO_5035217635" description="Peptidase A1 domain-containing protein" evidence="3">
    <location>
        <begin position="28"/>
        <end position="590"/>
    </location>
</feature>
<keyword evidence="2" id="KW-1133">Transmembrane helix</keyword>
<feature type="non-terminal residue" evidence="4">
    <location>
        <position position="1"/>
    </location>
</feature>
<gene>
    <name evidence="4" type="ORF">Vretimale_9276</name>
</gene>
<feature type="transmembrane region" description="Helical" evidence="2">
    <location>
        <begin position="558"/>
        <end position="574"/>
    </location>
</feature>
<keyword evidence="2" id="KW-0472">Membrane</keyword>
<dbReference type="Proteomes" id="UP000722791">
    <property type="component" value="Unassembled WGS sequence"/>
</dbReference>
<comment type="caution">
    <text evidence="4">The sequence shown here is derived from an EMBL/GenBank/DDBJ whole genome shotgun (WGS) entry which is preliminary data.</text>
</comment>
<feature type="signal peptide" evidence="3">
    <location>
        <begin position="1"/>
        <end position="27"/>
    </location>
</feature>
<reference evidence="4" key="1">
    <citation type="journal article" date="2021" name="Proc. Natl. Acad. Sci. U.S.A.">
        <title>Three genomes in the algal genus Volvox reveal the fate of a haploid sex-determining region after a transition to homothallism.</title>
        <authorList>
            <person name="Yamamoto K."/>
            <person name="Hamaji T."/>
            <person name="Kawai-Toyooka H."/>
            <person name="Matsuzaki R."/>
            <person name="Takahashi F."/>
            <person name="Nishimura Y."/>
            <person name="Kawachi M."/>
            <person name="Noguchi H."/>
            <person name="Minakuchi Y."/>
            <person name="Umen J.G."/>
            <person name="Toyoda A."/>
            <person name="Nozaki H."/>
        </authorList>
    </citation>
    <scope>NUCLEOTIDE SEQUENCE</scope>
    <source>
        <strain evidence="4">NIES-3785</strain>
    </source>
</reference>
<feature type="compositionally biased region" description="Pro residues" evidence="1">
    <location>
        <begin position="124"/>
        <end position="273"/>
    </location>
</feature>
<evidence type="ECO:0000256" key="1">
    <source>
        <dbReference type="SAM" id="MobiDB-lite"/>
    </source>
</evidence>
<accession>A0A8J4GCV3</accession>
<dbReference type="EMBL" id="BNCQ01000016">
    <property type="protein sequence ID" value="GIM04682.1"/>
    <property type="molecule type" value="Genomic_DNA"/>
</dbReference>
<feature type="compositionally biased region" description="Low complexity" evidence="1">
    <location>
        <begin position="114"/>
        <end position="123"/>
    </location>
</feature>
<dbReference type="AlphaFoldDB" id="A0A8J4GCV3"/>
<evidence type="ECO:0000313" key="4">
    <source>
        <dbReference type="EMBL" id="GIM04682.1"/>
    </source>
</evidence>
<evidence type="ECO:0000256" key="2">
    <source>
        <dbReference type="SAM" id="Phobius"/>
    </source>
</evidence>
<keyword evidence="2" id="KW-0812">Transmembrane</keyword>
<sequence length="590" mass="64770">FRFIGGFDINQEFRLLCWLLLAGDCCVERPSERGTNETGPKYVRTNVHAYRTCVRTCLKYLRRDFRLSFSRSGGNPPRQQQFCGARPAGPRGRHAVSTMLIMIIFLSVMGSISSSPSSQLNLQPPSPVPTKPSPRPALPPPKLSSPRPSPPKRSSPLPPSPRPLPPKPPPPSPLPFPPKPLPPSPLSFPPKPFPPSPRPLPPKPLPPPPLPFPPKPLPPSPLPFPPKPLPPSPRPLPPKPLPPPPRPLLPKPSPPRLPRPRLRLPPPPSPPPPPIDCVSPYSCLPKGFTNISQLLQDPFTLVGGGSIDTGSGKIFTDLPISHLVEIPTLLAAGDRVCPFVSLTGAQFTDLGYADEVEGFQPDQLGGVPLACMSMAGWPNTSSPYILGIGAADLPTSINISSNVTQILKATSMSICAAINPCTGTYIFGFNVPLGQQLKISLDPAFSADLDIYSLMLSSTPNLGMDLKRLWDPTIDPTAGGTFSSFRFNGRMIVKRSFYYDGYFHGYDDEGGQRFTLRASDTGDMVAEFYFYDQMEDYFKMIWSKLSTLVLRMSDTRTHIIYIYILYVCVCMCVWQKRERSKTLRAGCFPL</sequence>
<name>A0A8J4GCV3_9CHLO</name>
<evidence type="ECO:0008006" key="6">
    <source>
        <dbReference type="Google" id="ProtNLM"/>
    </source>
</evidence>
<evidence type="ECO:0000256" key="3">
    <source>
        <dbReference type="SAM" id="SignalP"/>
    </source>
</evidence>
<feature type="region of interest" description="Disordered" evidence="1">
    <location>
        <begin position="70"/>
        <end position="90"/>
    </location>
</feature>
<keyword evidence="3" id="KW-0732">Signal</keyword>
<feature type="region of interest" description="Disordered" evidence="1">
    <location>
        <begin position="114"/>
        <end position="273"/>
    </location>
</feature>
<proteinExistence type="predicted"/>
<evidence type="ECO:0000313" key="5">
    <source>
        <dbReference type="Proteomes" id="UP000722791"/>
    </source>
</evidence>
<protein>
    <recommendedName>
        <fullName evidence="6">Peptidase A1 domain-containing protein</fullName>
    </recommendedName>
</protein>